<keyword evidence="1" id="KW-1133">Transmembrane helix</keyword>
<evidence type="ECO:0008006" key="4">
    <source>
        <dbReference type="Google" id="ProtNLM"/>
    </source>
</evidence>
<sequence length="306" mass="34172">MSPSSTSWLSPVWPYRYTSPTPEQLRERRELLTLRGEYAQLSTLILILMFSVHRFAASRGKGKGKGKGKGAKGPLTLSLSAWLDSPLMRGGAETRGQYLVATVWMVWLLGLSAWRTGDDYLHLTKSLAYTVLATIPFNLLLSPKLSPTTHPFNLICSHLLHLPQAHLTPYHRLFGRLVIPTLVSLHSFLYILFFVQNGLLEKRLNDADVQLGVVGFWVLAGLWGTSGWTRGRGNSTSRLKSGSMSKRTAYVIHVGLVMVLLGMAYFHVEYARRFVVQALVIYGVDVGSWVVKRIFRAGTGVSETLR</sequence>
<gene>
    <name evidence="2" type="ORF">GX50_04759</name>
</gene>
<protein>
    <recommendedName>
        <fullName evidence="4">Ferric oxidoreductase domain-containing protein</fullName>
    </recommendedName>
</protein>
<feature type="transmembrane region" description="Helical" evidence="1">
    <location>
        <begin position="173"/>
        <end position="195"/>
    </location>
</feature>
<name>A0A2B7ZH05_9EURO</name>
<dbReference type="AlphaFoldDB" id="A0A2B7ZH05"/>
<keyword evidence="1" id="KW-0472">Membrane</keyword>
<feature type="transmembrane region" description="Helical" evidence="1">
    <location>
        <begin position="249"/>
        <end position="268"/>
    </location>
</feature>
<dbReference type="EMBL" id="PDND01000092">
    <property type="protein sequence ID" value="PGH32459.1"/>
    <property type="molecule type" value="Genomic_DNA"/>
</dbReference>
<dbReference type="VEuPathDB" id="FungiDB:EMCG_00973"/>
<feature type="transmembrane region" description="Helical" evidence="1">
    <location>
        <begin position="38"/>
        <end position="57"/>
    </location>
</feature>
<evidence type="ECO:0000313" key="3">
    <source>
        <dbReference type="Proteomes" id="UP000226031"/>
    </source>
</evidence>
<keyword evidence="3" id="KW-1185">Reference proteome</keyword>
<feature type="transmembrane region" description="Helical" evidence="1">
    <location>
        <begin position="98"/>
        <end position="114"/>
    </location>
</feature>
<keyword evidence="1" id="KW-0812">Transmembrane</keyword>
<organism evidence="2 3">
    <name type="scientific">[Emmonsia] crescens</name>
    <dbReference type="NCBI Taxonomy" id="73230"/>
    <lineage>
        <taxon>Eukaryota</taxon>
        <taxon>Fungi</taxon>
        <taxon>Dikarya</taxon>
        <taxon>Ascomycota</taxon>
        <taxon>Pezizomycotina</taxon>
        <taxon>Eurotiomycetes</taxon>
        <taxon>Eurotiomycetidae</taxon>
        <taxon>Onygenales</taxon>
        <taxon>Ajellomycetaceae</taxon>
        <taxon>Emergomyces</taxon>
    </lineage>
</organism>
<proteinExistence type="predicted"/>
<dbReference type="Proteomes" id="UP000226031">
    <property type="component" value="Unassembled WGS sequence"/>
</dbReference>
<dbReference type="STRING" id="73230.A0A2B7ZH05"/>
<comment type="caution">
    <text evidence="2">The sequence shown here is derived from an EMBL/GenBank/DDBJ whole genome shotgun (WGS) entry which is preliminary data.</text>
</comment>
<accession>A0A2B7ZH05</accession>
<evidence type="ECO:0000256" key="1">
    <source>
        <dbReference type="SAM" id="Phobius"/>
    </source>
</evidence>
<reference evidence="2 3" key="1">
    <citation type="submission" date="2017-10" db="EMBL/GenBank/DDBJ databases">
        <title>Comparative genomics in systemic dimorphic fungi from Ajellomycetaceae.</title>
        <authorList>
            <person name="Munoz J.F."/>
            <person name="Mcewen J.G."/>
            <person name="Clay O.K."/>
            <person name="Cuomo C.A."/>
        </authorList>
    </citation>
    <scope>NUCLEOTIDE SEQUENCE [LARGE SCALE GENOMIC DNA]</scope>
    <source>
        <strain evidence="2 3">UAMH4076</strain>
    </source>
</reference>
<feature type="transmembrane region" description="Helical" evidence="1">
    <location>
        <begin position="207"/>
        <end position="228"/>
    </location>
</feature>
<evidence type="ECO:0000313" key="2">
    <source>
        <dbReference type="EMBL" id="PGH32459.1"/>
    </source>
</evidence>